<dbReference type="InterPro" id="IPR058792">
    <property type="entry name" value="Beta-barrel_RND_2"/>
</dbReference>
<reference evidence="7 8" key="1">
    <citation type="submission" date="2018-10" db="EMBL/GenBank/DDBJ databases">
        <title>Genomic Encyclopedia of Archaeal and Bacterial Type Strains, Phase II (KMG-II): from individual species to whole genera.</title>
        <authorList>
            <person name="Goeker M."/>
        </authorList>
    </citation>
    <scope>NUCLEOTIDE SEQUENCE [LARGE SCALE GENOMIC DNA]</scope>
    <source>
        <strain evidence="7 8">VM1</strain>
    </source>
</reference>
<dbReference type="InterPro" id="IPR006143">
    <property type="entry name" value="RND_pump_MFP"/>
</dbReference>
<evidence type="ECO:0000256" key="3">
    <source>
        <dbReference type="SAM" id="Phobius"/>
    </source>
</evidence>
<dbReference type="Pfam" id="PF25954">
    <property type="entry name" value="Beta-barrel_RND_2"/>
    <property type="match status" value="1"/>
</dbReference>
<gene>
    <name evidence="7" type="ORF">CLV39_0381</name>
</gene>
<dbReference type="InterPro" id="IPR058649">
    <property type="entry name" value="CzcB_C"/>
</dbReference>
<evidence type="ECO:0000313" key="8">
    <source>
        <dbReference type="Proteomes" id="UP000280842"/>
    </source>
</evidence>
<dbReference type="Gene3D" id="2.40.30.170">
    <property type="match status" value="1"/>
</dbReference>
<keyword evidence="8" id="KW-1185">Reference proteome</keyword>
<keyword evidence="3" id="KW-0472">Membrane</keyword>
<dbReference type="Pfam" id="PF25975">
    <property type="entry name" value="CzcB_C"/>
    <property type="match status" value="1"/>
</dbReference>
<comment type="similarity">
    <text evidence="1">Belongs to the membrane fusion protein (MFP) (TC 8.A.1) family.</text>
</comment>
<dbReference type="Proteomes" id="UP000280842">
    <property type="component" value="Unassembled WGS sequence"/>
</dbReference>
<dbReference type="GO" id="GO:0016020">
    <property type="term" value="C:membrane"/>
    <property type="evidence" value="ECO:0007669"/>
    <property type="project" value="InterPro"/>
</dbReference>
<comment type="caution">
    <text evidence="7">The sequence shown here is derived from an EMBL/GenBank/DDBJ whole genome shotgun (WGS) entry which is preliminary data.</text>
</comment>
<evidence type="ECO:0000256" key="2">
    <source>
        <dbReference type="ARBA" id="ARBA00022448"/>
    </source>
</evidence>
<sequence length="398" mass="46317">MKKLKNKFLIFIIGIACFITGIIAGFIFKIYDKINIEDLIYKEDKTIQSASLPKPTAYPVGNLTVEQLFNIDTTKVQRKKLVKKIETYADLTHPESDIKDITFKIDGYVEELYADFTGEYVKKGQPLVKIYSPQLVSAQEEFLRAYEYYQKMKNTDDEVLKKTAKDFYEASYKRLLYWDITEKQIENLKKTKKVFKTMTLYSPYDGWIMEKFVYLGSKVKAGKPLFRIAKHKDLWLMVKVYEKDIPFVKEGQNVDIKFDAYPDKIYKGKIDYVYPMMDFKNRTKDVRIVIQNKDYKLVPGMYSKVTIKIPIGEALVLPETAVINTGKRQIVFYQKEKGIFKPLYVKLGRYVDGYYEILSGVKEGMVVANSALFLLDADAQLKGEYRKLNEKASIGKKK</sequence>
<evidence type="ECO:0000259" key="5">
    <source>
        <dbReference type="Pfam" id="PF25954"/>
    </source>
</evidence>
<dbReference type="FunFam" id="2.40.30.170:FF:000010">
    <property type="entry name" value="Efflux RND transporter periplasmic adaptor subunit"/>
    <property type="match status" value="1"/>
</dbReference>
<feature type="domain" description="CusB-like barrel-sandwich hybrid" evidence="4">
    <location>
        <begin position="104"/>
        <end position="229"/>
    </location>
</feature>
<dbReference type="PANTHER" id="PTHR30097:SF15">
    <property type="entry name" value="CATION EFFLUX SYSTEM PROTEIN CUSB"/>
    <property type="match status" value="1"/>
</dbReference>
<dbReference type="RefSeq" id="WP_121922524.1">
    <property type="nucleotide sequence ID" value="NZ_REFO01000010.1"/>
</dbReference>
<feature type="domain" description="CzcB-like C-terminal circularly permuted SH3-like" evidence="6">
    <location>
        <begin position="316"/>
        <end position="375"/>
    </location>
</feature>
<dbReference type="NCBIfam" id="TIGR01730">
    <property type="entry name" value="RND_mfp"/>
    <property type="match status" value="1"/>
</dbReference>
<feature type="domain" description="CusB-like beta-barrel" evidence="5">
    <location>
        <begin position="234"/>
        <end position="307"/>
    </location>
</feature>
<feature type="transmembrane region" description="Helical" evidence="3">
    <location>
        <begin position="7"/>
        <end position="28"/>
    </location>
</feature>
<dbReference type="Gene3D" id="2.40.50.100">
    <property type="match status" value="1"/>
</dbReference>
<name>A0A3M0BTA0_9AQUI</name>
<dbReference type="GO" id="GO:0030288">
    <property type="term" value="C:outer membrane-bounded periplasmic space"/>
    <property type="evidence" value="ECO:0007669"/>
    <property type="project" value="TreeGrafter"/>
</dbReference>
<keyword evidence="3" id="KW-1133">Transmembrane helix</keyword>
<dbReference type="SUPFAM" id="SSF111369">
    <property type="entry name" value="HlyD-like secretion proteins"/>
    <property type="match status" value="1"/>
</dbReference>
<dbReference type="GO" id="GO:0015679">
    <property type="term" value="P:plasma membrane copper ion transport"/>
    <property type="evidence" value="ECO:0007669"/>
    <property type="project" value="TreeGrafter"/>
</dbReference>
<dbReference type="GO" id="GO:0046914">
    <property type="term" value="F:transition metal ion binding"/>
    <property type="evidence" value="ECO:0007669"/>
    <property type="project" value="TreeGrafter"/>
</dbReference>
<keyword evidence="2" id="KW-0813">Transport</keyword>
<evidence type="ECO:0000313" key="7">
    <source>
        <dbReference type="EMBL" id="RMA97755.1"/>
    </source>
</evidence>
<protein>
    <submittedName>
        <fullName evidence="7">Cu(I)/Ag(I) efflux system membrane fusion protein</fullName>
    </submittedName>
</protein>
<proteinExistence type="inferred from homology"/>
<evidence type="ECO:0000256" key="1">
    <source>
        <dbReference type="ARBA" id="ARBA00009477"/>
    </source>
</evidence>
<dbReference type="PANTHER" id="PTHR30097">
    <property type="entry name" value="CATION EFFLUX SYSTEM PROTEIN CUSB"/>
    <property type="match status" value="1"/>
</dbReference>
<keyword evidence="3" id="KW-0812">Transmembrane</keyword>
<evidence type="ECO:0000259" key="6">
    <source>
        <dbReference type="Pfam" id="PF25975"/>
    </source>
</evidence>
<organism evidence="7 8">
    <name type="scientific">Hydrogenothermus marinus</name>
    <dbReference type="NCBI Taxonomy" id="133270"/>
    <lineage>
        <taxon>Bacteria</taxon>
        <taxon>Pseudomonadati</taxon>
        <taxon>Aquificota</taxon>
        <taxon>Aquificia</taxon>
        <taxon>Aquificales</taxon>
        <taxon>Hydrogenothermaceae</taxon>
        <taxon>Hydrogenothermus</taxon>
    </lineage>
</organism>
<dbReference type="EMBL" id="REFO01000010">
    <property type="protein sequence ID" value="RMA97755.1"/>
    <property type="molecule type" value="Genomic_DNA"/>
</dbReference>
<dbReference type="InterPro" id="IPR051909">
    <property type="entry name" value="MFP_Cation_Efflux"/>
</dbReference>
<dbReference type="Pfam" id="PF25919">
    <property type="entry name" value="BSH_CusB"/>
    <property type="match status" value="1"/>
</dbReference>
<dbReference type="Gene3D" id="2.40.420.20">
    <property type="match status" value="1"/>
</dbReference>
<dbReference type="GO" id="GO:0060003">
    <property type="term" value="P:copper ion export"/>
    <property type="evidence" value="ECO:0007669"/>
    <property type="project" value="TreeGrafter"/>
</dbReference>
<dbReference type="InterPro" id="IPR058790">
    <property type="entry name" value="BSH_CusB"/>
</dbReference>
<dbReference type="GO" id="GO:0022857">
    <property type="term" value="F:transmembrane transporter activity"/>
    <property type="evidence" value="ECO:0007669"/>
    <property type="project" value="InterPro"/>
</dbReference>
<dbReference type="OrthoDB" id="9765657at2"/>
<dbReference type="AlphaFoldDB" id="A0A3M0BTA0"/>
<evidence type="ECO:0000259" key="4">
    <source>
        <dbReference type="Pfam" id="PF25919"/>
    </source>
</evidence>
<accession>A0A3M0BTA0</accession>